<accession>A0A6T6BP60</accession>
<evidence type="ECO:0000313" key="1">
    <source>
        <dbReference type="EMBL" id="CAD9232092.1"/>
    </source>
</evidence>
<gene>
    <name evidence="1" type="ORF">CCAE0312_LOCUS4173</name>
    <name evidence="2" type="ORF">CCAE0312_LOCUS4174</name>
</gene>
<protein>
    <submittedName>
        <fullName evidence="2">Uncharacterized protein</fullName>
    </submittedName>
</protein>
<proteinExistence type="predicted"/>
<dbReference type="EMBL" id="HBGH01007639">
    <property type="protein sequence ID" value="CAD9232093.1"/>
    <property type="molecule type" value="Transcribed_RNA"/>
</dbReference>
<evidence type="ECO:0000313" key="2">
    <source>
        <dbReference type="EMBL" id="CAD9232093.1"/>
    </source>
</evidence>
<dbReference type="AlphaFoldDB" id="A0A6T6BP60"/>
<reference evidence="2" key="1">
    <citation type="submission" date="2021-01" db="EMBL/GenBank/DDBJ databases">
        <authorList>
            <person name="Corre E."/>
            <person name="Pelletier E."/>
            <person name="Niang G."/>
            <person name="Scheremetjew M."/>
            <person name="Finn R."/>
            <person name="Kale V."/>
            <person name="Holt S."/>
            <person name="Cochrane G."/>
            <person name="Meng A."/>
            <person name="Brown T."/>
            <person name="Cohen L."/>
        </authorList>
    </citation>
    <scope>NUCLEOTIDE SEQUENCE</scope>
    <source>
        <strain evidence="2">SAG 36.94</strain>
    </source>
</reference>
<organism evidence="2">
    <name type="scientific">Compsopogon caeruleus</name>
    <dbReference type="NCBI Taxonomy" id="31354"/>
    <lineage>
        <taxon>Eukaryota</taxon>
        <taxon>Rhodophyta</taxon>
        <taxon>Compsopogonophyceae</taxon>
        <taxon>Compsopogonales</taxon>
        <taxon>Compsopogonaceae</taxon>
        <taxon>Compsopogon</taxon>
    </lineage>
</organism>
<sequence length="211" mass="22866">MAKFRDGFLWAPLPLLHRSVASEGTGQTVALSLRRRKAQGSFAKSPVCGTHWRTTNLSMLGAERDGTDDDDKSKDAMKTLVGVLARVRIVIDKIGVALGFKASAEQRSLASRLRAYGAAAVISYGLFDALTYSLSFLVALRGFTASTGKALSRETFPQVFALCWGINNFSRPFRLAGALLLAPTIDARVVQPIKNLAQRRSKSRAPPPSND</sequence>
<name>A0A6T6BP60_9RHOD</name>
<dbReference type="PANTHER" id="PTHR34370:SF1">
    <property type="entry name" value="OS04G0600100 PROTEIN"/>
    <property type="match status" value="1"/>
</dbReference>
<dbReference type="PANTHER" id="PTHR34370">
    <property type="entry name" value="OS04G0600100 PROTEIN"/>
    <property type="match status" value="1"/>
</dbReference>
<dbReference type="EMBL" id="HBGH01007638">
    <property type="protein sequence ID" value="CAD9232092.1"/>
    <property type="molecule type" value="Transcribed_RNA"/>
</dbReference>